<accession>A0ABQ2FDM4</accession>
<sequence length="58" mass="5993">MVGADNGEPEPCPLQELHHSVETQPAGIHLGPDKDISAQPPLAGVRPLALPAFPSVCS</sequence>
<evidence type="ECO:0000313" key="2">
    <source>
        <dbReference type="Proteomes" id="UP000662111"/>
    </source>
</evidence>
<proteinExistence type="predicted"/>
<name>A0ABQ2FDM4_9MICO</name>
<protein>
    <submittedName>
        <fullName evidence="1">Uncharacterized protein</fullName>
    </submittedName>
</protein>
<organism evidence="1 2">
    <name type="scientific">Ornithinimicrobium pekingense</name>
    <dbReference type="NCBI Taxonomy" id="384677"/>
    <lineage>
        <taxon>Bacteria</taxon>
        <taxon>Bacillati</taxon>
        <taxon>Actinomycetota</taxon>
        <taxon>Actinomycetes</taxon>
        <taxon>Micrococcales</taxon>
        <taxon>Ornithinimicrobiaceae</taxon>
        <taxon>Ornithinimicrobium</taxon>
    </lineage>
</organism>
<evidence type="ECO:0000313" key="1">
    <source>
        <dbReference type="EMBL" id="GGK82070.1"/>
    </source>
</evidence>
<gene>
    <name evidence="1" type="ORF">GCM10011509_33250</name>
</gene>
<dbReference type="EMBL" id="BMLB01000008">
    <property type="protein sequence ID" value="GGK82070.1"/>
    <property type="molecule type" value="Genomic_DNA"/>
</dbReference>
<dbReference type="Proteomes" id="UP000662111">
    <property type="component" value="Unassembled WGS sequence"/>
</dbReference>
<comment type="caution">
    <text evidence="1">The sequence shown here is derived from an EMBL/GenBank/DDBJ whole genome shotgun (WGS) entry which is preliminary data.</text>
</comment>
<keyword evidence="2" id="KW-1185">Reference proteome</keyword>
<reference evidence="2" key="1">
    <citation type="journal article" date="2019" name="Int. J. Syst. Evol. Microbiol.">
        <title>The Global Catalogue of Microorganisms (GCM) 10K type strain sequencing project: providing services to taxonomists for standard genome sequencing and annotation.</title>
        <authorList>
            <consortium name="The Broad Institute Genomics Platform"/>
            <consortium name="The Broad Institute Genome Sequencing Center for Infectious Disease"/>
            <person name="Wu L."/>
            <person name="Ma J."/>
        </authorList>
    </citation>
    <scope>NUCLEOTIDE SEQUENCE [LARGE SCALE GENOMIC DNA]</scope>
    <source>
        <strain evidence="2">CGMCC 1.5362</strain>
    </source>
</reference>